<evidence type="ECO:0000313" key="2">
    <source>
        <dbReference type="Proteomes" id="UP000823749"/>
    </source>
</evidence>
<evidence type="ECO:0000313" key="1">
    <source>
        <dbReference type="EMBL" id="KAG5545963.1"/>
    </source>
</evidence>
<organism evidence="1 2">
    <name type="scientific">Rhododendron griersonianum</name>
    <dbReference type="NCBI Taxonomy" id="479676"/>
    <lineage>
        <taxon>Eukaryota</taxon>
        <taxon>Viridiplantae</taxon>
        <taxon>Streptophyta</taxon>
        <taxon>Embryophyta</taxon>
        <taxon>Tracheophyta</taxon>
        <taxon>Spermatophyta</taxon>
        <taxon>Magnoliopsida</taxon>
        <taxon>eudicotyledons</taxon>
        <taxon>Gunneridae</taxon>
        <taxon>Pentapetalae</taxon>
        <taxon>asterids</taxon>
        <taxon>Ericales</taxon>
        <taxon>Ericaceae</taxon>
        <taxon>Ericoideae</taxon>
        <taxon>Rhodoreae</taxon>
        <taxon>Rhododendron</taxon>
    </lineage>
</organism>
<dbReference type="Proteomes" id="UP000823749">
    <property type="component" value="Chromosome 6"/>
</dbReference>
<keyword evidence="2" id="KW-1185">Reference proteome</keyword>
<protein>
    <submittedName>
        <fullName evidence="1">Uncharacterized protein</fullName>
    </submittedName>
</protein>
<sequence length="196" mass="21744">MQNFESPRVLISWEYTYSWGEGLLPSSGRPSQNSLPKCRQTPIVLLFNRSSAMDTKKEGKERSLHITKYEREREEGFSDFVREGSEIPFVPLQKLTFFGHKTCHEVVRKSTPVQQNLVWVVKDGARVVEEGSKPEGNGVHLVLNTAGPIEDIVDVVVHSINNEGDILHYKEELVKGALSPDQLRVQSGAGAGGSGS</sequence>
<comment type="caution">
    <text evidence="1">The sequence shown here is derived from an EMBL/GenBank/DDBJ whole genome shotgun (WGS) entry which is preliminary data.</text>
</comment>
<name>A0AAV6K0L9_9ERIC</name>
<dbReference type="EMBL" id="JACTNZ010000006">
    <property type="protein sequence ID" value="KAG5545963.1"/>
    <property type="molecule type" value="Genomic_DNA"/>
</dbReference>
<reference evidence="1 2" key="1">
    <citation type="submission" date="2020-08" db="EMBL/GenBank/DDBJ databases">
        <title>Plant Genome Project.</title>
        <authorList>
            <person name="Zhang R.-G."/>
        </authorList>
    </citation>
    <scope>NUCLEOTIDE SEQUENCE [LARGE SCALE GENOMIC DNA]</scope>
    <source>
        <strain evidence="1">WSP0</strain>
        <tissue evidence="1">Leaf</tissue>
    </source>
</reference>
<gene>
    <name evidence="1" type="ORF">RHGRI_018208</name>
</gene>
<proteinExistence type="predicted"/>
<dbReference type="AlphaFoldDB" id="A0AAV6K0L9"/>
<accession>A0AAV6K0L9</accession>